<reference evidence="6 7" key="2">
    <citation type="submission" date="2019-01" db="EMBL/GenBank/DDBJ databases">
        <title>The decoding of complex shrimp genome reveals the adaptation for benthos swimmer, frequently molting mechanism and breeding impact on genome.</title>
        <authorList>
            <person name="Sun Y."/>
            <person name="Gao Y."/>
            <person name="Yu Y."/>
        </authorList>
    </citation>
    <scope>NUCLEOTIDE SEQUENCE [LARGE SCALE GENOMIC DNA]</scope>
    <source>
        <tissue evidence="6">Muscle</tissue>
    </source>
</reference>
<evidence type="ECO:0000256" key="1">
    <source>
        <dbReference type="ARBA" id="ARBA00022737"/>
    </source>
</evidence>
<sequence>MGQLGSSVEGVKQLLPLVMQTREDIDRKVSTRLACGAVCMSVGCQAYTLRDHLCTALSDVYELSYSAADQSLRVYASEELLLTTSSTSTTTTTTITTSTSPAPTTTSTSSTTSAATTTTSSTSAAPTTSSCTSLLLLPHQAHLLLLPQQHICCSYTTSTSAAPSTSGYICCSYTSTSAAPILLPQQVHLLLYHITLLLLPHQVHLCSYQQHLLLTTSQSAAPTTSSTSAAPTTSSSCSYHIKYLCCTTSSTSAAPTTSSTSAAPTTSSTSAAPTTSTTTAPAGCLTSYIANAEYVLKGPSGSIVADNSTFYVDGQDCSWRIIVDEGFLVSITWLSFSVEPSYDYVSVADPCLGSDGYAWQTYDGNSLPPDVVSTNNQMRPQKLQIVAPIRSRSETRPFVPRAQRPLSRPRLPSQAPLTSWEQTQPLGRQTNTRSPASFPPRFSFLSFSSRPMLYFLLPCLLPLSQFHDRSIAFSAYHFIYLIFSIYSPHLFASSWLQSLSIPPLLFLFFHLPPCPSPRKTLIKASLSLHLSYFFLLSSLSFPSSPLSFFFSISPSFLILRSPSHRHSPHQTQKQRTNKNYNLSTPSKGGQRHLNRPKHGEVFIFGSNFPLSPPKNAPPSAASLMKHPGRGVPSVPRPGSRTAPSKRASPLSSPSSFLQAIIFHFFSSNSFIPSLRTFPSSFSASSIFLFPSFLFLHRHFHSTTLPLFFRLLSLPFLFQSPYPFPSSLPLILFQSPSLFPSSLPPLPFSISLSLSVFSPSFSSFLSLLLPFLLHPLFYTPSKQA</sequence>
<feature type="domain" description="CUB" evidence="5">
    <location>
        <begin position="284"/>
        <end position="378"/>
    </location>
</feature>
<dbReference type="Gene3D" id="2.60.120.290">
    <property type="entry name" value="Spermadhesin, CUB domain"/>
    <property type="match status" value="1"/>
</dbReference>
<gene>
    <name evidence="6" type="ORF">C7M84_019877</name>
</gene>
<dbReference type="OrthoDB" id="6352760at2759"/>
<feature type="region of interest" description="Disordered" evidence="4">
    <location>
        <begin position="563"/>
        <end position="593"/>
    </location>
</feature>
<feature type="region of interest" description="Disordered" evidence="4">
    <location>
        <begin position="398"/>
        <end position="435"/>
    </location>
</feature>
<proteinExistence type="predicted"/>
<feature type="region of interest" description="Disordered" evidence="4">
    <location>
        <begin position="90"/>
        <end position="126"/>
    </location>
</feature>
<dbReference type="Proteomes" id="UP000283509">
    <property type="component" value="Unassembled WGS sequence"/>
</dbReference>
<keyword evidence="2" id="KW-1015">Disulfide bond</keyword>
<dbReference type="CDD" id="cd00041">
    <property type="entry name" value="CUB"/>
    <property type="match status" value="1"/>
</dbReference>
<dbReference type="SUPFAM" id="SSF49854">
    <property type="entry name" value="Spermadhesin, CUB domain"/>
    <property type="match status" value="1"/>
</dbReference>
<dbReference type="PROSITE" id="PS01180">
    <property type="entry name" value="CUB"/>
    <property type="match status" value="1"/>
</dbReference>
<feature type="region of interest" description="Disordered" evidence="4">
    <location>
        <begin position="250"/>
        <end position="278"/>
    </location>
</feature>
<evidence type="ECO:0000259" key="5">
    <source>
        <dbReference type="PROSITE" id="PS01180"/>
    </source>
</evidence>
<evidence type="ECO:0000256" key="4">
    <source>
        <dbReference type="SAM" id="MobiDB-lite"/>
    </source>
</evidence>
<feature type="compositionally biased region" description="Low complexity" evidence="4">
    <location>
        <begin position="629"/>
        <end position="652"/>
    </location>
</feature>
<comment type="caution">
    <text evidence="6">The sequence shown here is derived from an EMBL/GenBank/DDBJ whole genome shotgun (WGS) entry which is preliminary data.</text>
</comment>
<protein>
    <recommendedName>
        <fullName evidence="5">CUB domain-containing protein</fullName>
    </recommendedName>
</protein>
<evidence type="ECO:0000256" key="2">
    <source>
        <dbReference type="ARBA" id="ARBA00023157"/>
    </source>
</evidence>
<accession>A0A423SDK5</accession>
<keyword evidence="1" id="KW-0677">Repeat</keyword>
<dbReference type="PANTHER" id="PTHR24251">
    <property type="entry name" value="OVOCHYMASE-RELATED"/>
    <property type="match status" value="1"/>
</dbReference>
<keyword evidence="7" id="KW-1185">Reference proteome</keyword>
<comment type="caution">
    <text evidence="3">Lacks conserved residue(s) required for the propagation of feature annotation.</text>
</comment>
<feature type="region of interest" description="Disordered" evidence="4">
    <location>
        <begin position="614"/>
        <end position="652"/>
    </location>
</feature>
<organism evidence="6 7">
    <name type="scientific">Penaeus vannamei</name>
    <name type="common">Whiteleg shrimp</name>
    <name type="synonym">Litopenaeus vannamei</name>
    <dbReference type="NCBI Taxonomy" id="6689"/>
    <lineage>
        <taxon>Eukaryota</taxon>
        <taxon>Metazoa</taxon>
        <taxon>Ecdysozoa</taxon>
        <taxon>Arthropoda</taxon>
        <taxon>Crustacea</taxon>
        <taxon>Multicrustacea</taxon>
        <taxon>Malacostraca</taxon>
        <taxon>Eumalacostraca</taxon>
        <taxon>Eucarida</taxon>
        <taxon>Decapoda</taxon>
        <taxon>Dendrobranchiata</taxon>
        <taxon>Penaeoidea</taxon>
        <taxon>Penaeidae</taxon>
        <taxon>Penaeus</taxon>
    </lineage>
</organism>
<evidence type="ECO:0000313" key="6">
    <source>
        <dbReference type="EMBL" id="ROT62285.1"/>
    </source>
</evidence>
<feature type="compositionally biased region" description="Polar residues" evidence="4">
    <location>
        <begin position="569"/>
        <end position="587"/>
    </location>
</feature>
<dbReference type="AlphaFoldDB" id="A0A423SDK5"/>
<evidence type="ECO:0000313" key="7">
    <source>
        <dbReference type="Proteomes" id="UP000283509"/>
    </source>
</evidence>
<dbReference type="EMBL" id="QCYY01003737">
    <property type="protein sequence ID" value="ROT62285.1"/>
    <property type="molecule type" value="Genomic_DNA"/>
</dbReference>
<dbReference type="InterPro" id="IPR035914">
    <property type="entry name" value="Sperma_CUB_dom_sf"/>
</dbReference>
<reference evidence="6 7" key="1">
    <citation type="submission" date="2018-04" db="EMBL/GenBank/DDBJ databases">
        <authorList>
            <person name="Zhang X."/>
            <person name="Yuan J."/>
            <person name="Li F."/>
            <person name="Xiang J."/>
        </authorList>
    </citation>
    <scope>NUCLEOTIDE SEQUENCE [LARGE SCALE GENOMIC DNA]</scope>
    <source>
        <tissue evidence="6">Muscle</tissue>
    </source>
</reference>
<name>A0A423SDK5_PENVA</name>
<feature type="compositionally biased region" description="Polar residues" evidence="4">
    <location>
        <begin position="415"/>
        <end position="432"/>
    </location>
</feature>
<dbReference type="Pfam" id="PF00431">
    <property type="entry name" value="CUB"/>
    <property type="match status" value="1"/>
</dbReference>
<dbReference type="InterPro" id="IPR000859">
    <property type="entry name" value="CUB_dom"/>
</dbReference>
<evidence type="ECO:0000256" key="3">
    <source>
        <dbReference type="PROSITE-ProRule" id="PRU00059"/>
    </source>
</evidence>